<evidence type="ECO:0000256" key="4">
    <source>
        <dbReference type="ARBA" id="ARBA00023004"/>
    </source>
</evidence>
<dbReference type="AlphaFoldDB" id="A0A172WST4"/>
<dbReference type="Gene3D" id="1.10.490.10">
    <property type="entry name" value="Globins"/>
    <property type="match status" value="1"/>
</dbReference>
<dbReference type="InterPro" id="IPR009050">
    <property type="entry name" value="Globin-like_sf"/>
</dbReference>
<accession>A0A172WST4</accession>
<evidence type="ECO:0000256" key="2">
    <source>
        <dbReference type="ARBA" id="ARBA00022617"/>
    </source>
</evidence>
<dbReference type="GO" id="GO:0046872">
    <property type="term" value="F:metal ion binding"/>
    <property type="evidence" value="ECO:0007669"/>
    <property type="project" value="UniProtKB-KW"/>
</dbReference>
<proteinExistence type="predicted"/>
<dbReference type="GO" id="GO:0019825">
    <property type="term" value="F:oxygen binding"/>
    <property type="evidence" value="ECO:0007669"/>
    <property type="project" value="InterPro"/>
</dbReference>
<dbReference type="SUPFAM" id="SSF46458">
    <property type="entry name" value="Globin-like"/>
    <property type="match status" value="1"/>
</dbReference>
<evidence type="ECO:0000256" key="3">
    <source>
        <dbReference type="ARBA" id="ARBA00022723"/>
    </source>
</evidence>
<gene>
    <name evidence="5" type="ORF">PS273GM_15815</name>
</gene>
<evidence type="ECO:0000256" key="1">
    <source>
        <dbReference type="ARBA" id="ARBA00022448"/>
    </source>
</evidence>
<dbReference type="Pfam" id="PF01152">
    <property type="entry name" value="Bac_globin"/>
    <property type="match status" value="1"/>
</dbReference>
<evidence type="ECO:0000313" key="6">
    <source>
        <dbReference type="Proteomes" id="UP000077787"/>
    </source>
</evidence>
<keyword evidence="2" id="KW-0349">Heme</keyword>
<dbReference type="GO" id="GO:0020037">
    <property type="term" value="F:heme binding"/>
    <property type="evidence" value="ECO:0007669"/>
    <property type="project" value="InterPro"/>
</dbReference>
<keyword evidence="4" id="KW-0408">Iron</keyword>
<dbReference type="RefSeq" id="WP_064481892.1">
    <property type="nucleotide sequence ID" value="NZ_CP015641.1"/>
</dbReference>
<keyword evidence="1" id="KW-0813">Transport</keyword>
<organism evidence="5 6">
    <name type="scientific">Stutzerimonas stutzeri</name>
    <name type="common">Pseudomonas stutzeri</name>
    <dbReference type="NCBI Taxonomy" id="316"/>
    <lineage>
        <taxon>Bacteria</taxon>
        <taxon>Pseudomonadati</taxon>
        <taxon>Pseudomonadota</taxon>
        <taxon>Gammaproteobacteria</taxon>
        <taxon>Pseudomonadales</taxon>
        <taxon>Pseudomonadaceae</taxon>
        <taxon>Stutzerimonas</taxon>
    </lineage>
</organism>
<evidence type="ECO:0000313" key="5">
    <source>
        <dbReference type="EMBL" id="ANF26513.1"/>
    </source>
</evidence>
<dbReference type="OrthoDB" id="9790913at2"/>
<dbReference type="InterPro" id="IPR001486">
    <property type="entry name" value="Hemoglobin_trunc"/>
</dbReference>
<sequence length="147" mass="16346">MNTTFSVPFGVGDASFQAAGGESGLTRLVEAFYQIMDEREDATCVRRLYPRDLIESRKRLAAFLCGWLGGPRRYAEHYGSINIPQFHTRWTIGEAEQDAWLACMALAIAKQGYSAEFADYLLAQLRIPAKRILQAGQQACPVQSAPL</sequence>
<dbReference type="Proteomes" id="UP000077787">
    <property type="component" value="Chromosome"/>
</dbReference>
<name>A0A172WST4_STUST</name>
<protein>
    <submittedName>
        <fullName evidence="5">Globin</fullName>
    </submittedName>
</protein>
<dbReference type="CDD" id="cd14773">
    <property type="entry name" value="TrHb2_PhHbO-like_O"/>
    <property type="match status" value="1"/>
</dbReference>
<dbReference type="InterPro" id="IPR012292">
    <property type="entry name" value="Globin/Proto"/>
</dbReference>
<dbReference type="EMBL" id="CP015641">
    <property type="protein sequence ID" value="ANF26513.1"/>
    <property type="molecule type" value="Genomic_DNA"/>
</dbReference>
<reference evidence="5 6" key="1">
    <citation type="submission" date="2016-05" db="EMBL/GenBank/DDBJ databases">
        <title>Genome sequence of Pseudomonas stutzeri 273 and identification of the exopolysaccharide biosynthesis locus.</title>
        <authorList>
            <person name="Wu S."/>
            <person name="Sun C."/>
        </authorList>
    </citation>
    <scope>NUCLEOTIDE SEQUENCE [LARGE SCALE GENOMIC DNA]</scope>
    <source>
        <strain evidence="5 6">273</strain>
    </source>
</reference>
<keyword evidence="3" id="KW-0479">Metal-binding</keyword>